<comment type="caution">
    <text evidence="11">The sequence shown here is derived from an EMBL/GenBank/DDBJ whole genome shotgun (WGS) entry which is preliminary data.</text>
</comment>
<keyword evidence="4 9" id="KW-0964">Secreted</keyword>
<dbReference type="CDD" id="cd08987">
    <property type="entry name" value="GH62"/>
    <property type="match status" value="1"/>
</dbReference>
<evidence type="ECO:0000313" key="11">
    <source>
        <dbReference type="EMBL" id="GIC85396.1"/>
    </source>
</evidence>
<reference evidence="11" key="2">
    <citation type="submission" date="2021-01" db="EMBL/GenBank/DDBJ databases">
        <title>Pan-genome distribution and transcriptional activeness of fungal secondary metabolism genes in Aspergillus section Fumigati.</title>
        <authorList>
            <person name="Takahashi H."/>
            <person name="Umemura M."/>
            <person name="Ninomiya A."/>
            <person name="Kusuya Y."/>
            <person name="Urayama S."/>
            <person name="Shimizu M."/>
            <person name="Watanabe A."/>
            <person name="Kamei K."/>
            <person name="Yaguchi T."/>
            <person name="Hagiwara D."/>
        </authorList>
    </citation>
    <scope>NUCLEOTIDE SEQUENCE</scope>
    <source>
        <strain evidence="11">IFM 46973</strain>
    </source>
</reference>
<dbReference type="Proteomes" id="UP000036893">
    <property type="component" value="Unassembled WGS sequence"/>
</dbReference>
<dbReference type="PANTHER" id="PTHR40631">
    <property type="entry name" value="ALPHA-L-ARABINOFURANOSIDASE AXHA-2-RELATED"/>
    <property type="match status" value="1"/>
</dbReference>
<feature type="chain" id="PRO_5034019677" description="Alpha-L-arabinofuranosidase" evidence="10">
    <location>
        <begin position="27"/>
        <end position="342"/>
    </location>
</feature>
<evidence type="ECO:0000256" key="10">
    <source>
        <dbReference type="SAM" id="SignalP"/>
    </source>
</evidence>
<organism evidence="11 12">
    <name type="scientific">Aspergillus udagawae</name>
    <dbReference type="NCBI Taxonomy" id="91492"/>
    <lineage>
        <taxon>Eukaryota</taxon>
        <taxon>Fungi</taxon>
        <taxon>Dikarya</taxon>
        <taxon>Ascomycota</taxon>
        <taxon>Pezizomycotina</taxon>
        <taxon>Eurotiomycetes</taxon>
        <taxon>Eurotiomycetidae</taxon>
        <taxon>Eurotiales</taxon>
        <taxon>Aspergillaceae</taxon>
        <taxon>Aspergillus</taxon>
        <taxon>Aspergillus subgen. Fumigati</taxon>
    </lineage>
</organism>
<dbReference type="Gene3D" id="2.115.10.20">
    <property type="entry name" value="Glycosyl hydrolase domain, family 43"/>
    <property type="match status" value="1"/>
</dbReference>
<dbReference type="RefSeq" id="XP_043142662.1">
    <property type="nucleotide sequence ID" value="XM_043286727.1"/>
</dbReference>
<evidence type="ECO:0000256" key="5">
    <source>
        <dbReference type="ARBA" id="ARBA00022729"/>
    </source>
</evidence>
<dbReference type="GO" id="GO:0046373">
    <property type="term" value="P:L-arabinose metabolic process"/>
    <property type="evidence" value="ECO:0007669"/>
    <property type="project" value="UniProtKB-UniRule"/>
</dbReference>
<comment type="subcellular location">
    <subcellularLocation>
        <location evidence="2 9">Secreted</location>
    </subcellularLocation>
</comment>
<proteinExistence type="inferred from homology"/>
<evidence type="ECO:0000256" key="2">
    <source>
        <dbReference type="ARBA" id="ARBA00004613"/>
    </source>
</evidence>
<comment type="similarity">
    <text evidence="3 9">Belongs to the glycosyl hydrolase 62 family.</text>
</comment>
<keyword evidence="6 9" id="KW-0378">Hydrolase</keyword>
<dbReference type="InterPro" id="IPR005193">
    <property type="entry name" value="GH62_arabinosidase"/>
</dbReference>
<evidence type="ECO:0000313" key="12">
    <source>
        <dbReference type="Proteomes" id="UP000036893"/>
    </source>
</evidence>
<dbReference type="GO" id="GO:0046556">
    <property type="term" value="F:alpha-L-arabinofuranosidase activity"/>
    <property type="evidence" value="ECO:0007669"/>
    <property type="project" value="UniProtKB-UniRule"/>
</dbReference>
<comment type="function">
    <text evidence="8">Alpha-L-arabinofuranosidase involved in the hydrolysis of xylan, a major structural heterogeneous polysaccharide found in plant biomass representing the second most abundant polysaccharide in the biosphere, after cellulose. Releases L-arabinose from arabinoxylan.</text>
</comment>
<dbReference type="EC" id="3.2.1.55" evidence="9"/>
<evidence type="ECO:0000256" key="8">
    <source>
        <dbReference type="ARBA" id="ARBA00025637"/>
    </source>
</evidence>
<dbReference type="GeneID" id="66988703"/>
<feature type="signal peptide" evidence="10">
    <location>
        <begin position="1"/>
        <end position="26"/>
    </location>
</feature>
<gene>
    <name evidence="11" type="ORF">Aud_001227</name>
</gene>
<evidence type="ECO:0000256" key="1">
    <source>
        <dbReference type="ARBA" id="ARBA00001462"/>
    </source>
</evidence>
<dbReference type="GO" id="GO:0045493">
    <property type="term" value="P:xylan catabolic process"/>
    <property type="evidence" value="ECO:0007669"/>
    <property type="project" value="UniProtKB-UniRule"/>
</dbReference>
<evidence type="ECO:0000256" key="3">
    <source>
        <dbReference type="ARBA" id="ARBA00007396"/>
    </source>
</evidence>
<dbReference type="InterPro" id="IPR023296">
    <property type="entry name" value="Glyco_hydro_beta-prop_sf"/>
</dbReference>
<accession>A0A8E0QM69</accession>
<reference evidence="11" key="1">
    <citation type="journal article" date="2015" name="Genome Announc.">
        <title>Draft Genome Sequence of the Pathogenic Filamentous Fungus Aspergillus udagawae Strain IFM 46973T.</title>
        <authorList>
            <person name="Kusuya Y."/>
            <person name="Takahashi-Nakaguchi A."/>
            <person name="Takahashi H."/>
            <person name="Yaguchi T."/>
        </authorList>
    </citation>
    <scope>NUCLEOTIDE SEQUENCE</scope>
    <source>
        <strain evidence="11">IFM 46973</strain>
    </source>
</reference>
<evidence type="ECO:0000256" key="9">
    <source>
        <dbReference type="RuleBase" id="RU368117"/>
    </source>
</evidence>
<protein>
    <recommendedName>
        <fullName evidence="9">Alpha-L-arabinofuranosidase</fullName>
        <ecNumber evidence="9">3.2.1.55</ecNumber>
    </recommendedName>
</protein>
<sequence>MGIQKAQPFDTMKILLLLLISTLAAAALPSSFKWSSSGALVGPKNDGRNIAGIKDPSIVEVDGTYHVFASTATKAGYNLVYFSFKDFNQANQATFHYLDQTPIGSGYRAAPQVFFFKPHNLWYLVYQNGNAAYSTNKNIANPAGWSAPKNFFSGMPSIIAQNKGNGNWVDMWTICDSSNCYLFSSDDNGHLYRSQTSLANFPNGMGNTVIALSDSNKNALFEASNVYNVGNGQYLLLVEAIGSDGQRYFRSWTSNSLAGTWKGLANTESNPFARANNVAFSGTPWTKSISHGEMIRTQTDQTMTISPCKLRYLYQGLSPSASGDYNSLPWKLGLLTQTNSNC</sequence>
<comment type="catalytic activity">
    <reaction evidence="1 9">
        <text>Hydrolysis of terminal non-reducing alpha-L-arabinofuranoside residues in alpha-L-arabinosides.</text>
        <dbReference type="EC" id="3.2.1.55"/>
    </reaction>
</comment>
<dbReference type="GO" id="GO:0005576">
    <property type="term" value="C:extracellular region"/>
    <property type="evidence" value="ECO:0007669"/>
    <property type="project" value="UniProtKB-SubCell"/>
</dbReference>
<keyword evidence="5 9" id="KW-0732">Signal</keyword>
<evidence type="ECO:0000256" key="6">
    <source>
        <dbReference type="ARBA" id="ARBA00022801"/>
    </source>
</evidence>
<dbReference type="PANTHER" id="PTHR40631:SF2">
    <property type="entry name" value="ALPHA-L-ARABINOFURANOSIDASE"/>
    <property type="match status" value="1"/>
</dbReference>
<evidence type="ECO:0000256" key="7">
    <source>
        <dbReference type="ARBA" id="ARBA00023295"/>
    </source>
</evidence>
<dbReference type="Pfam" id="PF03664">
    <property type="entry name" value="Glyco_hydro_62"/>
    <property type="match status" value="1"/>
</dbReference>
<dbReference type="AlphaFoldDB" id="A0A8E0QM69"/>
<evidence type="ECO:0000256" key="4">
    <source>
        <dbReference type="ARBA" id="ARBA00022525"/>
    </source>
</evidence>
<dbReference type="SUPFAM" id="SSF75005">
    <property type="entry name" value="Arabinanase/levansucrase/invertase"/>
    <property type="match status" value="1"/>
</dbReference>
<dbReference type="EMBL" id="BBXM02000001">
    <property type="protein sequence ID" value="GIC85396.1"/>
    <property type="molecule type" value="Genomic_DNA"/>
</dbReference>
<keyword evidence="7 9" id="KW-0326">Glycosidase</keyword>
<name>A0A8E0QM69_9EURO</name>